<name>A0A395V2N5_9FIRM</name>
<feature type="compositionally biased region" description="Low complexity" evidence="5">
    <location>
        <begin position="299"/>
        <end position="315"/>
    </location>
</feature>
<feature type="compositionally biased region" description="Basic and acidic residues" evidence="5">
    <location>
        <begin position="251"/>
        <end position="277"/>
    </location>
</feature>
<dbReference type="Gene3D" id="3.90.1720.10">
    <property type="entry name" value="endopeptidase domain like (from Nostoc punctiforme)"/>
    <property type="match status" value="1"/>
</dbReference>
<dbReference type="EMBL" id="QRVL01000028">
    <property type="protein sequence ID" value="RGS35742.1"/>
    <property type="molecule type" value="Genomic_DNA"/>
</dbReference>
<dbReference type="InterPro" id="IPR051202">
    <property type="entry name" value="Peptidase_C40"/>
</dbReference>
<feature type="compositionally biased region" description="Gly residues" evidence="5">
    <location>
        <begin position="316"/>
        <end position="327"/>
    </location>
</feature>
<dbReference type="GO" id="GO:0006508">
    <property type="term" value="P:proteolysis"/>
    <property type="evidence" value="ECO:0007669"/>
    <property type="project" value="UniProtKB-KW"/>
</dbReference>
<comment type="similarity">
    <text evidence="1">Belongs to the peptidase C40 family.</text>
</comment>
<proteinExistence type="inferred from homology"/>
<feature type="compositionally biased region" description="Basic and acidic residues" evidence="5">
    <location>
        <begin position="285"/>
        <end position="298"/>
    </location>
</feature>
<evidence type="ECO:0000256" key="4">
    <source>
        <dbReference type="ARBA" id="ARBA00022807"/>
    </source>
</evidence>
<evidence type="ECO:0000313" key="9">
    <source>
        <dbReference type="EMBL" id="RGS35742.1"/>
    </source>
</evidence>
<feature type="signal peptide" evidence="6">
    <location>
        <begin position="1"/>
        <end position="26"/>
    </location>
</feature>
<dbReference type="GO" id="GO:0008234">
    <property type="term" value="F:cysteine-type peptidase activity"/>
    <property type="evidence" value="ECO:0007669"/>
    <property type="project" value="UniProtKB-KW"/>
</dbReference>
<reference evidence="9 10" key="1">
    <citation type="submission" date="2018-08" db="EMBL/GenBank/DDBJ databases">
        <title>A genome reference for cultivated species of the human gut microbiota.</title>
        <authorList>
            <person name="Zou Y."/>
            <person name="Xue W."/>
            <person name="Luo G."/>
        </authorList>
    </citation>
    <scope>NUCLEOTIDE SEQUENCE [LARGE SCALE GENOMIC DNA]</scope>
    <source>
        <strain evidence="9 10">AF22-12AC</strain>
    </source>
</reference>
<dbReference type="Gene3D" id="2.30.30.40">
    <property type="entry name" value="SH3 Domains"/>
    <property type="match status" value="2"/>
</dbReference>
<evidence type="ECO:0000259" key="7">
    <source>
        <dbReference type="PROSITE" id="PS51781"/>
    </source>
</evidence>
<dbReference type="Proteomes" id="UP000266172">
    <property type="component" value="Unassembled WGS sequence"/>
</dbReference>
<feature type="chain" id="PRO_5017448119" evidence="6">
    <location>
        <begin position="27"/>
        <end position="451"/>
    </location>
</feature>
<evidence type="ECO:0000256" key="2">
    <source>
        <dbReference type="ARBA" id="ARBA00022670"/>
    </source>
</evidence>
<feature type="region of interest" description="Disordered" evidence="5">
    <location>
        <begin position="251"/>
        <end position="336"/>
    </location>
</feature>
<dbReference type="PROSITE" id="PS51935">
    <property type="entry name" value="NLPC_P60"/>
    <property type="match status" value="1"/>
</dbReference>
<evidence type="ECO:0000256" key="3">
    <source>
        <dbReference type="ARBA" id="ARBA00022801"/>
    </source>
</evidence>
<evidence type="ECO:0000256" key="1">
    <source>
        <dbReference type="ARBA" id="ARBA00007074"/>
    </source>
</evidence>
<keyword evidence="6" id="KW-0732">Signal</keyword>
<dbReference type="SMART" id="SM00287">
    <property type="entry name" value="SH3b"/>
    <property type="match status" value="2"/>
</dbReference>
<dbReference type="PANTHER" id="PTHR47053">
    <property type="entry name" value="MUREIN DD-ENDOPEPTIDASE MEPH-RELATED"/>
    <property type="match status" value="1"/>
</dbReference>
<dbReference type="RefSeq" id="WP_118098706.1">
    <property type="nucleotide sequence ID" value="NZ_QRVL01000028.1"/>
</dbReference>
<gene>
    <name evidence="9" type="ORF">DWX93_16395</name>
</gene>
<dbReference type="InterPro" id="IPR003646">
    <property type="entry name" value="SH3-like_bac-type"/>
</dbReference>
<keyword evidence="3 9" id="KW-0378">Hydrolase</keyword>
<feature type="domain" description="SH3b" evidence="7">
    <location>
        <begin position="101"/>
        <end position="165"/>
    </location>
</feature>
<keyword evidence="4" id="KW-0788">Thiol protease</keyword>
<organism evidence="9 10">
    <name type="scientific">Roseburia hominis</name>
    <dbReference type="NCBI Taxonomy" id="301301"/>
    <lineage>
        <taxon>Bacteria</taxon>
        <taxon>Bacillati</taxon>
        <taxon>Bacillota</taxon>
        <taxon>Clostridia</taxon>
        <taxon>Lachnospirales</taxon>
        <taxon>Lachnospiraceae</taxon>
        <taxon>Roseburia</taxon>
    </lineage>
</organism>
<dbReference type="Pfam" id="PF00877">
    <property type="entry name" value="NLPC_P60"/>
    <property type="match status" value="1"/>
</dbReference>
<keyword evidence="2" id="KW-0645">Protease</keyword>
<feature type="domain" description="SH3b" evidence="7">
    <location>
        <begin position="174"/>
        <end position="237"/>
    </location>
</feature>
<dbReference type="InterPro" id="IPR038765">
    <property type="entry name" value="Papain-like_cys_pep_sf"/>
</dbReference>
<evidence type="ECO:0000256" key="6">
    <source>
        <dbReference type="SAM" id="SignalP"/>
    </source>
</evidence>
<protein>
    <submittedName>
        <fullName evidence="9">Hydrolase Nlp/P60</fullName>
    </submittedName>
</protein>
<dbReference type="PANTHER" id="PTHR47053:SF1">
    <property type="entry name" value="MUREIN DD-ENDOPEPTIDASE MEPH-RELATED"/>
    <property type="match status" value="1"/>
</dbReference>
<evidence type="ECO:0000256" key="5">
    <source>
        <dbReference type="SAM" id="MobiDB-lite"/>
    </source>
</evidence>
<sequence>MKKRMTILALLLAGAVTLGSYGMVQAGQEKREVPVAGVTQTLAQVLKEAGGVQAQTADAVEELQSNAAVARMMEPEMVAEEAWETAEIAENELPQTASEFADIAVAQVNHYVNVRQEPDTESEILGKLYDKSAATVLETTEDGWYRITSGNVNGYVKAEYVIVGDEELARSVGTRLATVTTTTLFVRTEPTTEAKVLTMLPDGDDVVVTDESTEGWAKVSTADGDGYVALDYVTLSTEYIHAESKAEEEARLAREEAERQAAARAAEEARKAREAEAARAAAEQEAARKAAEKQEVKKSGAGSSAGSSSGSSAGSSSGGSAGSGSGSSAGQSAQTASSNGQAVVDYARQFLGKPYVYGGNSLTNGTDCSGFVKGVYAAFGINLPRTSSEQRSVGYAVSLSEIQPGDIVCYSGHVGIYAGNNTLIHASNEKTGITLTSPVTYRSVLAVRRIF</sequence>
<dbReference type="AlphaFoldDB" id="A0A395V2N5"/>
<evidence type="ECO:0000313" key="10">
    <source>
        <dbReference type="Proteomes" id="UP000266172"/>
    </source>
</evidence>
<evidence type="ECO:0000259" key="8">
    <source>
        <dbReference type="PROSITE" id="PS51935"/>
    </source>
</evidence>
<dbReference type="Pfam" id="PF08239">
    <property type="entry name" value="SH3_3"/>
    <property type="match status" value="2"/>
</dbReference>
<feature type="domain" description="NlpC/P60" evidence="8">
    <location>
        <begin position="337"/>
        <end position="451"/>
    </location>
</feature>
<comment type="caution">
    <text evidence="9">The sequence shown here is derived from an EMBL/GenBank/DDBJ whole genome shotgun (WGS) entry which is preliminary data.</text>
</comment>
<dbReference type="PROSITE" id="PS51781">
    <property type="entry name" value="SH3B"/>
    <property type="match status" value="2"/>
</dbReference>
<dbReference type="InterPro" id="IPR000064">
    <property type="entry name" value="NLP_P60_dom"/>
</dbReference>
<dbReference type="SUPFAM" id="SSF54001">
    <property type="entry name" value="Cysteine proteinases"/>
    <property type="match status" value="1"/>
</dbReference>
<accession>A0A395V2N5</accession>